<comment type="function">
    <text evidence="5 7">Catalyzes the first step in the D-alanylation of lipoteichoic acid (LTA), the activation of D-alanine and its transfer onto the D-alanyl carrier protein (Dcp) DltC. In an ATP-dependent two-step reaction, forms a high energy D-alanyl-AMP intermediate, followed by transfer of the D-alanyl residue as a thiol ester to the phosphopantheinyl prosthetic group of the Dcp. D-alanylation of LTA plays an important role in modulating the properties of the cell wall in Gram-positive bacteria, influencing the net charge of the cell wall.</text>
</comment>
<comment type="catalytic activity">
    <reaction evidence="7">
        <text>holo-[D-alanyl-carrier protein] + D-alanine + ATP = D-alanyl-[D-alanyl-carrier protein] + AMP + diphosphate</text>
        <dbReference type="Rhea" id="RHEA:55132"/>
        <dbReference type="Rhea" id="RHEA-COMP:14102"/>
        <dbReference type="Rhea" id="RHEA-COMP:14103"/>
        <dbReference type="ChEBI" id="CHEBI:30616"/>
        <dbReference type="ChEBI" id="CHEBI:33019"/>
        <dbReference type="ChEBI" id="CHEBI:57416"/>
        <dbReference type="ChEBI" id="CHEBI:64479"/>
        <dbReference type="ChEBI" id="CHEBI:138620"/>
        <dbReference type="ChEBI" id="CHEBI:456215"/>
        <dbReference type="EC" id="6.2.1.54"/>
    </reaction>
</comment>
<evidence type="ECO:0000259" key="8">
    <source>
        <dbReference type="Pfam" id="PF00501"/>
    </source>
</evidence>
<feature type="binding site" evidence="7">
    <location>
        <position position="222"/>
    </location>
    <ligand>
        <name>D-alanine</name>
        <dbReference type="ChEBI" id="CHEBI:57416"/>
    </ligand>
</feature>
<dbReference type="OrthoDB" id="9765680at2"/>
<dbReference type="InterPro" id="IPR045851">
    <property type="entry name" value="AMP-bd_C_sf"/>
</dbReference>
<sequence>MDITVRDKNRLFIMNSNVEERKLNTNIVTDFDQIATATPDQVAYDEMGKVTTYRELKAASDSLAEWLDQQKLAKHSPLLVFGDHQVEMVACFLAALKTGHAYIPVASDSALPRIQSILDTGQPSLVIGIDSFPADQLMVKVPVVDARQIGDAINAQHSFTPEDPVQGDELAYILFTSGTTGSPKGVEVSHDNLKTFVDWMLGPEFNLPKKTNYLGQPPYSFDLSNMFLYPALLSGSTIKAVPHSVVENFGQLFTALPQLGFNVFVGTPSFADMLMLSPAFSEKQMGDLQYFLFCGEELTVKTVKNLEQRFPHAHIFNTYGPTETTVAISEIEITPEMVAKCDRLPVGYAKPGTTLSIWKGDQQLTTSGEQGEIIIAGSSVAQGYMNNPAKTAKSFFKLNGQNAYRTGDAGVLDEDGLLHHKGRMDFQIKLHGYRIELDEVRASLEKSPLIKQAVALPKYNQNGQVTHLIAAVIPKEQPDDPAKLTAAIRESLKGLIMPYMMPTQFTYRTSFPMSANGKIAVKQLIKEANE</sequence>
<dbReference type="PANTHER" id="PTHR45398:SF1">
    <property type="entry name" value="ENZYME, PUTATIVE (JCVI)-RELATED"/>
    <property type="match status" value="1"/>
</dbReference>
<proteinExistence type="inferred from homology"/>
<keyword evidence="4 7" id="KW-0067">ATP-binding</keyword>
<dbReference type="NCBIfam" id="NF003417">
    <property type="entry name" value="PRK04813.1"/>
    <property type="match status" value="1"/>
</dbReference>
<evidence type="ECO:0000256" key="3">
    <source>
        <dbReference type="ARBA" id="ARBA00022741"/>
    </source>
</evidence>
<dbReference type="GO" id="GO:0070395">
    <property type="term" value="P:lipoteichoic acid biosynthetic process"/>
    <property type="evidence" value="ECO:0007669"/>
    <property type="project" value="UniProtKB-UniRule"/>
</dbReference>
<feature type="binding site" evidence="7">
    <location>
        <position position="408"/>
    </location>
    <ligand>
        <name>ATP</name>
        <dbReference type="ChEBI" id="CHEBI:30616"/>
    </ligand>
</feature>
<dbReference type="GO" id="GO:0005737">
    <property type="term" value="C:cytoplasm"/>
    <property type="evidence" value="ECO:0007669"/>
    <property type="project" value="UniProtKB-SubCell"/>
</dbReference>
<dbReference type="FunFam" id="3.30.300.30:FF:000012">
    <property type="entry name" value="D-alanine--D-alanyl carrier protein ligase"/>
    <property type="match status" value="1"/>
</dbReference>
<dbReference type="Gene3D" id="3.30.300.30">
    <property type="match status" value="1"/>
</dbReference>
<evidence type="ECO:0000313" key="10">
    <source>
        <dbReference type="Proteomes" id="UP000051412"/>
    </source>
</evidence>
<feature type="binding site" evidence="7">
    <location>
        <position position="518"/>
    </location>
    <ligand>
        <name>D-alanine</name>
        <dbReference type="ChEBI" id="CHEBI:57416"/>
    </ligand>
</feature>
<feature type="binding site" evidence="7">
    <location>
        <position position="518"/>
    </location>
    <ligand>
        <name>ATP</name>
        <dbReference type="ChEBI" id="CHEBI:30616"/>
    </ligand>
</feature>
<dbReference type="InterPro" id="IPR010072">
    <property type="entry name" value="DltA"/>
</dbReference>
<comment type="caution">
    <text evidence="7">Lacks conserved residue(s) required for the propagation of feature annotation.</text>
</comment>
<evidence type="ECO:0000256" key="7">
    <source>
        <dbReference type="HAMAP-Rule" id="MF_00593"/>
    </source>
</evidence>
<dbReference type="InterPro" id="IPR044507">
    <property type="entry name" value="DltA-like"/>
</dbReference>
<keyword evidence="1 7" id="KW-0963">Cytoplasm</keyword>
<dbReference type="Pfam" id="PF00501">
    <property type="entry name" value="AMP-binding"/>
    <property type="match status" value="1"/>
</dbReference>
<comment type="pathway">
    <text evidence="7">Cell wall biogenesis; lipoteichoic acid biosynthesis.</text>
</comment>
<feature type="binding site" evidence="7">
    <location>
        <position position="326"/>
    </location>
    <ligand>
        <name>D-alanine</name>
        <dbReference type="ChEBI" id="CHEBI:57416"/>
    </ligand>
</feature>
<dbReference type="SUPFAM" id="SSF56801">
    <property type="entry name" value="Acetyl-CoA synthetase-like"/>
    <property type="match status" value="1"/>
</dbReference>
<dbReference type="InterPro" id="IPR020845">
    <property type="entry name" value="AMP-binding_CS"/>
</dbReference>
<evidence type="ECO:0000256" key="2">
    <source>
        <dbReference type="ARBA" id="ARBA00022598"/>
    </source>
</evidence>
<evidence type="ECO:0000256" key="5">
    <source>
        <dbReference type="ARBA" id="ARBA00054605"/>
    </source>
</evidence>
<keyword evidence="3 7" id="KW-0547">Nucleotide-binding</keyword>
<dbReference type="Proteomes" id="UP000051412">
    <property type="component" value="Unassembled WGS sequence"/>
</dbReference>
<dbReference type="InterPro" id="IPR000873">
    <property type="entry name" value="AMP-dep_synth/lig_dom"/>
</dbReference>
<dbReference type="UniPathway" id="UPA00556"/>
<comment type="caution">
    <text evidence="9">The sequence shown here is derived from an EMBL/GenBank/DDBJ whole genome shotgun (WGS) entry which is preliminary data.</text>
</comment>
<dbReference type="PANTHER" id="PTHR45398">
    <property type="match status" value="1"/>
</dbReference>
<dbReference type="Gene3D" id="3.40.50.12780">
    <property type="entry name" value="N-terminal domain of ligase-like"/>
    <property type="match status" value="1"/>
</dbReference>
<evidence type="ECO:0000256" key="4">
    <source>
        <dbReference type="ARBA" id="ARBA00022840"/>
    </source>
</evidence>
<dbReference type="NCBIfam" id="TIGR01733">
    <property type="entry name" value="AA-adenyl-dom"/>
    <property type="match status" value="1"/>
</dbReference>
<feature type="binding site" evidence="7">
    <location>
        <begin position="176"/>
        <end position="177"/>
    </location>
    <ligand>
        <name>ATP</name>
        <dbReference type="ChEBI" id="CHEBI:30616"/>
    </ligand>
</feature>
<dbReference type="InterPro" id="IPR010071">
    <property type="entry name" value="AA_adenyl_dom"/>
</dbReference>
<evidence type="ECO:0000313" key="9">
    <source>
        <dbReference type="EMBL" id="KRM26202.1"/>
    </source>
</evidence>
<dbReference type="PATRIC" id="fig|1423782.4.peg.512"/>
<dbReference type="EMBL" id="AZGM01000092">
    <property type="protein sequence ID" value="KRM26202.1"/>
    <property type="molecule type" value="Genomic_DNA"/>
</dbReference>
<comment type="similarity">
    <text evidence="6 7">Belongs to the ATP-dependent AMP-binding enzyme family. DltA subfamily.</text>
</comment>
<organism evidence="9 10">
    <name type="scientific">Limosilactobacillus panis DSM 6035</name>
    <dbReference type="NCBI Taxonomy" id="1423782"/>
    <lineage>
        <taxon>Bacteria</taxon>
        <taxon>Bacillati</taxon>
        <taxon>Bacillota</taxon>
        <taxon>Bacilli</taxon>
        <taxon>Lactobacillales</taxon>
        <taxon>Lactobacillaceae</taxon>
        <taxon>Limosilactobacillus</taxon>
    </lineage>
</organism>
<dbReference type="EC" id="6.2.1.54" evidence="7"/>
<keyword evidence="2 7" id="KW-0436">Ligase</keyword>
<dbReference type="STRING" id="1423782.FD32_GL000499"/>
<dbReference type="NCBIfam" id="TIGR01734">
    <property type="entry name" value="D-ala-DACP-lig"/>
    <property type="match status" value="1"/>
</dbReference>
<dbReference type="HAMAP" id="MF_00593">
    <property type="entry name" value="DltA"/>
    <property type="match status" value="1"/>
</dbReference>
<gene>
    <name evidence="7" type="primary">dltA</name>
    <name evidence="9" type="ORF">FD32_GL000499</name>
</gene>
<keyword evidence="10" id="KW-1185">Reference proteome</keyword>
<comment type="subcellular location">
    <subcellularLocation>
        <location evidence="7">Cytoplasm</location>
    </subcellularLocation>
</comment>
<feature type="domain" description="AMP-dependent synthetase/ligase" evidence="8">
    <location>
        <begin position="31"/>
        <end position="384"/>
    </location>
</feature>
<dbReference type="AlphaFoldDB" id="A0A0R1X7E7"/>
<protein>
    <recommendedName>
        <fullName evidence="7">D-alanine--D-alanyl carrier protein ligase</fullName>
        <shortName evidence="7">DCL</shortName>
        <ecNumber evidence="7">6.2.1.54</ecNumber>
    </recommendedName>
    <alternativeName>
        <fullName evidence="7">D-alanine--poly(phosphoribitol) ligase subunit 1</fullName>
    </alternativeName>
    <alternativeName>
        <fullName evidence="7">D-alanine-activating enzyme</fullName>
        <shortName evidence="7">DAE</shortName>
    </alternativeName>
</protein>
<dbReference type="PROSITE" id="PS00455">
    <property type="entry name" value="AMP_BINDING"/>
    <property type="match status" value="1"/>
</dbReference>
<dbReference type="CDD" id="cd05945">
    <property type="entry name" value="DltA"/>
    <property type="match status" value="1"/>
</dbReference>
<name>A0A0R1X7E7_9LACO</name>
<dbReference type="GO" id="GO:0047473">
    <property type="term" value="F:D-alanine [D-alanyl carrier protein] ligase activity"/>
    <property type="evidence" value="ECO:0007669"/>
    <property type="project" value="UniProtKB-UniRule"/>
</dbReference>
<reference evidence="9 10" key="1">
    <citation type="journal article" date="2015" name="Genome Announc.">
        <title>Expanding the biotechnology potential of lactobacilli through comparative genomics of 213 strains and associated genera.</title>
        <authorList>
            <person name="Sun Z."/>
            <person name="Harris H.M."/>
            <person name="McCann A."/>
            <person name="Guo C."/>
            <person name="Argimon S."/>
            <person name="Zhang W."/>
            <person name="Yang X."/>
            <person name="Jeffery I.B."/>
            <person name="Cooney J.C."/>
            <person name="Kagawa T.F."/>
            <person name="Liu W."/>
            <person name="Song Y."/>
            <person name="Salvetti E."/>
            <person name="Wrobel A."/>
            <person name="Rasinkangas P."/>
            <person name="Parkhill J."/>
            <person name="Rea M.C."/>
            <person name="O'Sullivan O."/>
            <person name="Ritari J."/>
            <person name="Douillard F.P."/>
            <person name="Paul Ross R."/>
            <person name="Yang R."/>
            <person name="Briner A.E."/>
            <person name="Felis G.E."/>
            <person name="de Vos W.M."/>
            <person name="Barrangou R."/>
            <person name="Klaenhammer T.R."/>
            <person name="Caufield P.W."/>
            <person name="Cui Y."/>
            <person name="Zhang H."/>
            <person name="O'Toole P.W."/>
        </authorList>
    </citation>
    <scope>NUCLEOTIDE SEQUENCE [LARGE SCALE GENOMIC DNA]</scope>
    <source>
        <strain evidence="9 10">DSM 6035</strain>
    </source>
</reference>
<dbReference type="GO" id="GO:0005524">
    <property type="term" value="F:ATP binding"/>
    <property type="evidence" value="ECO:0007669"/>
    <property type="project" value="UniProtKB-KW"/>
</dbReference>
<dbReference type="InterPro" id="IPR042099">
    <property type="entry name" value="ANL_N_sf"/>
</dbReference>
<feature type="binding site" evidence="7">
    <location>
        <begin position="317"/>
        <end position="322"/>
    </location>
    <ligand>
        <name>ATP</name>
        <dbReference type="ChEBI" id="CHEBI:30616"/>
    </ligand>
</feature>
<evidence type="ECO:0000256" key="6">
    <source>
        <dbReference type="ARBA" id="ARBA00061336"/>
    </source>
</evidence>
<accession>A0A0R1X7E7</accession>
<evidence type="ECO:0000256" key="1">
    <source>
        <dbReference type="ARBA" id="ARBA00022490"/>
    </source>
</evidence>